<keyword evidence="4" id="KW-1185">Reference proteome</keyword>
<protein>
    <submittedName>
        <fullName evidence="3">Uncharacterized protein</fullName>
    </submittedName>
</protein>
<keyword evidence="2" id="KW-1133">Transmembrane helix</keyword>
<accession>A0AAE0F3T8</accession>
<feature type="region of interest" description="Disordered" evidence="1">
    <location>
        <begin position="411"/>
        <end position="431"/>
    </location>
</feature>
<keyword evidence="2" id="KW-0812">Transmembrane</keyword>
<name>A0AAE0F3T8_9CHLO</name>
<organism evidence="3 4">
    <name type="scientific">Cymbomonas tetramitiformis</name>
    <dbReference type="NCBI Taxonomy" id="36881"/>
    <lineage>
        <taxon>Eukaryota</taxon>
        <taxon>Viridiplantae</taxon>
        <taxon>Chlorophyta</taxon>
        <taxon>Pyramimonadophyceae</taxon>
        <taxon>Pyramimonadales</taxon>
        <taxon>Pyramimonadaceae</taxon>
        <taxon>Cymbomonas</taxon>
    </lineage>
</organism>
<feature type="transmembrane region" description="Helical" evidence="2">
    <location>
        <begin position="1416"/>
        <end position="1439"/>
    </location>
</feature>
<gene>
    <name evidence="3" type="ORF">CYMTET_41255</name>
</gene>
<dbReference type="Proteomes" id="UP001190700">
    <property type="component" value="Unassembled WGS sequence"/>
</dbReference>
<evidence type="ECO:0000313" key="4">
    <source>
        <dbReference type="Proteomes" id="UP001190700"/>
    </source>
</evidence>
<evidence type="ECO:0000256" key="2">
    <source>
        <dbReference type="SAM" id="Phobius"/>
    </source>
</evidence>
<evidence type="ECO:0000313" key="3">
    <source>
        <dbReference type="EMBL" id="KAK3249310.1"/>
    </source>
</evidence>
<reference evidence="3 4" key="1">
    <citation type="journal article" date="2015" name="Genome Biol. Evol.">
        <title>Comparative Genomics of a Bacterivorous Green Alga Reveals Evolutionary Causalities and Consequences of Phago-Mixotrophic Mode of Nutrition.</title>
        <authorList>
            <person name="Burns J.A."/>
            <person name="Paasch A."/>
            <person name="Narechania A."/>
            <person name="Kim E."/>
        </authorList>
    </citation>
    <scope>NUCLEOTIDE SEQUENCE [LARGE SCALE GENOMIC DNA]</scope>
    <source>
        <strain evidence="3 4">PLY_AMNH</strain>
    </source>
</reference>
<sequence>MWNSLAYMAGDLASQGEPDANTVIGPFIFSMHMLCPTYCASAARVLGLFRERTSQKETYESGLAKQVLHILFRAVDMWSKMADDLKNEDVNECDLPRIVIKFVPDKQSVACSQNQTLQDTVLGGDGAWLEGYEHLRYMLIFFVFDGGKDDVEDAEDENEDGDEHNYKIFVNKILRDMYVENQKRSTSLNNAYVNAVSKNGMQLAKKMQIEKQNLMDKHLGATGNSLDCETCIDLSYAPTSANDMHKIMTSFLNADDAPTDFQRRTDADIYFSSLFPASATREYVMKKYDQSHPGIDWASLLVSIDNGESYLWNLRTPFVIRINASDFTSVVWERSIQPTFAASVPFMAGVETTDTGSEHEDERMRLFIDDEAEEGDDDEISVLEEQEASSEIDEMNFTHQADAEEELLRQQRQMEEEDGASSEAHGSEMEEGLEEFSVHYMGKRAREIVARNMRRLHKEPRLAATANRRTVATGTRKPISYGIFDPEGLIGEFLKKQRELGIVCSRSGLYIARVVMDAYWTRFYDEIRDISKVVADDRYKERLRCLLRNLFMCVICPRVSGLRLILPMPDSLARGLKPFMDTLDDARNRRCAQVRTLQVPTIPYAHANLSVGMNYVADFWAYLDKAVRVDCLHYMGFMLHLCYTSVYATPFEEYERLPHVWMSGLHSVGKSFVVNNVAYVSLPDDMVERLNRETNGAAYISEMTNTEQLKTYKVKMFLETPMLSMGISRHSKETDANAKLKAEMTGDDIGLNRSFRNEQTNKYELEKICPKVRELLVFVMNQPLQEVEPSLQSRGLDMMPSRLNRVRVDLSAASHQEPLCRPFGQVYPLSQSDSAERLERETMLRARQWSTKEFESYRDAEYSCEKNVRQRQFYIGVLYQAAVRVKLCHGVDMLEVEGRRQVFSKVLQQIPLVTPDKMSRRLSDISSLAYTLTVHTAVWRAFVSADSPLRDCREFDASMLLEVDKNAVCSSSIAIFAFSAVAKCLINEPMRMMLFYARYALLDVEERERVHPARETSPIDTSSDAYVEDTDYYVISSTMCPKTAAPARGLSRADICVQDHFIRDMLRFYETPENARRYGKDTLTISYAKTLLEEFVDTKLFCIRDCVHSEKVYRAVCVNKNHVRLEGCTTRGARIDDDGLVVSEIVKGVFDANTRCQRVLLCEAARFVEPDSGEEFCVPQLPQHIDVPDHAESCERLSIAYASNLNQDRRGPDLSGVTDSNLHCRADEGCTCFRSARPKYPDGVSSMGPLEDTAFERRMLAMRLLDKLPKDRDDASYAEYMRLIRLHHPTLCTKTSQSREVDSSDRFYPLADLDRIVCRSIESTSRDSASQDTEWQGCLLAVPEYNSGSKPIYAFFLTFSELITLNGFQFVVASYYMYEVYPFTSLENLYTLAKNSQSAITFENCGKASEDTYVKFLYFIQIGLTLVCVAQSFLIPSLVKFRKQFKKPESDSGKASKS</sequence>
<comment type="caution">
    <text evidence="3">The sequence shown here is derived from an EMBL/GenBank/DDBJ whole genome shotgun (WGS) entry which is preliminary data.</text>
</comment>
<keyword evidence="2" id="KW-0472">Membrane</keyword>
<dbReference type="EMBL" id="LGRX02027467">
    <property type="protein sequence ID" value="KAK3249310.1"/>
    <property type="molecule type" value="Genomic_DNA"/>
</dbReference>
<proteinExistence type="predicted"/>
<evidence type="ECO:0000256" key="1">
    <source>
        <dbReference type="SAM" id="MobiDB-lite"/>
    </source>
</evidence>